<name>A0A1S1R723_9ACTN</name>
<dbReference type="GO" id="GO:0070967">
    <property type="term" value="F:coenzyme F420 binding"/>
    <property type="evidence" value="ECO:0007669"/>
    <property type="project" value="TreeGrafter"/>
</dbReference>
<dbReference type="InterPro" id="IPR012349">
    <property type="entry name" value="Split_barrel_FMN-bd"/>
</dbReference>
<accession>A0A1S1R723</accession>
<keyword evidence="4" id="KW-1185">Reference proteome</keyword>
<dbReference type="PANTHER" id="PTHR35176">
    <property type="entry name" value="HEME OXYGENASE HI_0854-RELATED"/>
    <property type="match status" value="1"/>
</dbReference>
<comment type="caution">
    <text evidence="3">The sequence shown here is derived from an EMBL/GenBank/DDBJ whole genome shotgun (WGS) entry which is preliminary data.</text>
</comment>
<dbReference type="SUPFAM" id="SSF50475">
    <property type="entry name" value="FMN-binding split barrel"/>
    <property type="match status" value="1"/>
</dbReference>
<evidence type="ECO:0000259" key="2">
    <source>
        <dbReference type="Pfam" id="PF01243"/>
    </source>
</evidence>
<dbReference type="RefSeq" id="WP_071083141.1">
    <property type="nucleotide sequence ID" value="NZ_MBLM01000058.1"/>
</dbReference>
<dbReference type="InterPro" id="IPR052019">
    <property type="entry name" value="F420H2_bilvrd_red/Heme_oxyg"/>
</dbReference>
<reference evidence="4" key="1">
    <citation type="submission" date="2016-07" db="EMBL/GenBank/DDBJ databases">
        <title>Sequence Frankia sp. strain CcI1.17.</title>
        <authorList>
            <person name="Ghodhbane-Gtari F."/>
            <person name="Swanson E."/>
            <person name="Gueddou A."/>
            <person name="Morris K."/>
            <person name="Hezbri K."/>
            <person name="Ktari A."/>
            <person name="Nouioui I."/>
            <person name="Abebe-Akele F."/>
            <person name="Simpson S."/>
            <person name="Thomas K."/>
            <person name="Gtari M."/>
            <person name="Tisa L.S."/>
            <person name="Hurst S."/>
        </authorList>
    </citation>
    <scope>NUCLEOTIDE SEQUENCE [LARGE SCALE GENOMIC DNA]</scope>
    <source>
        <strain evidence="4">Cc1.17</strain>
    </source>
</reference>
<evidence type="ECO:0000313" key="4">
    <source>
        <dbReference type="Proteomes" id="UP000179627"/>
    </source>
</evidence>
<dbReference type="OrthoDB" id="162914at2"/>
<sequence length="129" mass="14102">MPTVSPAYRDLLESGNTATLATVGADGQPQLTAIWAILDDGQVRTSLHPSRQKYRNLVANPKATLFVIDPTNPFRTLEVRGTVEITEDTGLEFLKRLLAVYGTDLENFQAAVDGRVVVTLHPTRVVELG</sequence>
<gene>
    <name evidence="3" type="ORF">CC117_12785</name>
</gene>
<dbReference type="GO" id="GO:0005829">
    <property type="term" value="C:cytosol"/>
    <property type="evidence" value="ECO:0007669"/>
    <property type="project" value="TreeGrafter"/>
</dbReference>
<evidence type="ECO:0000313" key="3">
    <source>
        <dbReference type="EMBL" id="OHV41082.1"/>
    </source>
</evidence>
<dbReference type="Pfam" id="PF01243">
    <property type="entry name" value="PNPOx_N"/>
    <property type="match status" value="1"/>
</dbReference>
<dbReference type="NCBIfam" id="TIGR03618">
    <property type="entry name" value="Rv1155_F420"/>
    <property type="match status" value="1"/>
</dbReference>
<dbReference type="PANTHER" id="PTHR35176:SF6">
    <property type="entry name" value="HEME OXYGENASE HI_0854-RELATED"/>
    <property type="match status" value="1"/>
</dbReference>
<organism evidence="3 4">
    <name type="scientific">Parafrankia colletiae</name>
    <dbReference type="NCBI Taxonomy" id="573497"/>
    <lineage>
        <taxon>Bacteria</taxon>
        <taxon>Bacillati</taxon>
        <taxon>Actinomycetota</taxon>
        <taxon>Actinomycetes</taxon>
        <taxon>Frankiales</taxon>
        <taxon>Frankiaceae</taxon>
        <taxon>Parafrankia</taxon>
    </lineage>
</organism>
<proteinExistence type="predicted"/>
<evidence type="ECO:0000256" key="1">
    <source>
        <dbReference type="ARBA" id="ARBA00023002"/>
    </source>
</evidence>
<protein>
    <submittedName>
        <fullName evidence="3">PPOX class F420-dependent enzyme</fullName>
    </submittedName>
</protein>
<dbReference type="Gene3D" id="2.30.110.10">
    <property type="entry name" value="Electron Transport, Fmn-binding Protein, Chain A"/>
    <property type="match status" value="1"/>
</dbReference>
<dbReference type="GO" id="GO:0016627">
    <property type="term" value="F:oxidoreductase activity, acting on the CH-CH group of donors"/>
    <property type="evidence" value="ECO:0007669"/>
    <property type="project" value="TreeGrafter"/>
</dbReference>
<feature type="domain" description="Pyridoxamine 5'-phosphate oxidase N-terminal" evidence="2">
    <location>
        <begin position="6"/>
        <end position="125"/>
    </location>
</feature>
<keyword evidence="1" id="KW-0560">Oxidoreductase</keyword>
<dbReference type="InterPro" id="IPR011576">
    <property type="entry name" value="Pyridox_Oxase_N"/>
</dbReference>
<dbReference type="EMBL" id="MBLM01000058">
    <property type="protein sequence ID" value="OHV41082.1"/>
    <property type="molecule type" value="Genomic_DNA"/>
</dbReference>
<dbReference type="Proteomes" id="UP000179627">
    <property type="component" value="Unassembled WGS sequence"/>
</dbReference>
<dbReference type="AlphaFoldDB" id="A0A1S1R723"/>
<dbReference type="InterPro" id="IPR019920">
    <property type="entry name" value="F420-binding_dom_put"/>
</dbReference>